<dbReference type="HOGENOM" id="CLU_000288_115_1_1"/>
<dbReference type="InterPro" id="IPR025287">
    <property type="entry name" value="WAK_GUB"/>
</dbReference>
<evidence type="ECO:0000256" key="10">
    <source>
        <dbReference type="ARBA" id="ARBA00023136"/>
    </source>
</evidence>
<keyword evidence="4" id="KW-0812">Transmembrane</keyword>
<evidence type="ECO:0000256" key="1">
    <source>
        <dbReference type="ARBA" id="ARBA00004479"/>
    </source>
</evidence>
<evidence type="ECO:0000256" key="6">
    <source>
        <dbReference type="ARBA" id="ARBA00022741"/>
    </source>
</evidence>
<dbReference type="Proteomes" id="UP000026961">
    <property type="component" value="Chromosome 1"/>
</dbReference>
<organism evidence="15">
    <name type="scientific">Oryza glumipatula</name>
    <dbReference type="NCBI Taxonomy" id="40148"/>
    <lineage>
        <taxon>Eukaryota</taxon>
        <taxon>Viridiplantae</taxon>
        <taxon>Streptophyta</taxon>
        <taxon>Embryophyta</taxon>
        <taxon>Tracheophyta</taxon>
        <taxon>Spermatophyta</taxon>
        <taxon>Magnoliopsida</taxon>
        <taxon>Liliopsida</taxon>
        <taxon>Poales</taxon>
        <taxon>Poaceae</taxon>
        <taxon>BOP clade</taxon>
        <taxon>Oryzoideae</taxon>
        <taxon>Oryzeae</taxon>
        <taxon>Oryzinae</taxon>
        <taxon>Oryza</taxon>
    </lineage>
</organism>
<dbReference type="InterPro" id="IPR001245">
    <property type="entry name" value="Ser-Thr/Tyr_kinase_cat_dom"/>
</dbReference>
<evidence type="ECO:0000256" key="8">
    <source>
        <dbReference type="ARBA" id="ARBA00022840"/>
    </source>
</evidence>
<evidence type="ECO:0000256" key="3">
    <source>
        <dbReference type="ARBA" id="ARBA00022679"/>
    </source>
</evidence>
<evidence type="ECO:0000259" key="14">
    <source>
        <dbReference type="PROSITE" id="PS50011"/>
    </source>
</evidence>
<sequence>MAIIIPGSFHRSTALRVISVLFVLAVVVPDAGGRHQHHRHDCLPFTCGRLSNVSSPFRRRGDPSECGFASYELTCTDDKATIQIYEGTYSVTGINYSDSTFWVVDANISDSPNTLPQRIVPPYHYWSNYNPRHSFHYFELEPASSWWSAFVNCSQEINNKMYSPVACLNNASRSFLYVLIYSINSFFYIDDLEPSCGHLAITPLRDNDTTVLEENPSCEDVAKIIRGGFAVRFPYTIDAVESFKRCRADAFRHFRHEPTSTAGIKSTMADTATFDIRYMECVIFVARLSAVVQWFVQLTTIGMWLLKWIAVIFRFVGAPLVIMTFLAPKYWKKRITIDAVDKFLRMQLMLGPTRYAYTDITAITGHFREKLGQGGYGSVYKGVLLPGNIHVAVKILANYSCDGEEFINEVSTIGSIHHVNVVSLVGFCSEETRRALVYEYMPHGSLEKYIFSPEKSFSWDKLNEIALGIARGINYLHRGCEMQILHFDIKPHNILLDSNFIPKVADFGLAKLYPRDNSFVPVSAARGTIGYIAPEMISRSFGVISSKSDVYSFGMLLLEMVGGRRNSKQDMSSSSQAYYPSWVYNQLVQQELGEMVTAFNMHELEKKLCIVGLHCIQMKSHDRPTMSEVIEMLDGGADGLRLPSRPFFCDDEPMPHVVGSYHLSSGLTEISEEDEY</sequence>
<evidence type="ECO:0000256" key="7">
    <source>
        <dbReference type="ARBA" id="ARBA00022777"/>
    </source>
</evidence>
<feature type="binding site" evidence="12">
    <location>
        <position position="394"/>
    </location>
    <ligand>
        <name>ATP</name>
        <dbReference type="ChEBI" id="CHEBI:30616"/>
    </ligand>
</feature>
<keyword evidence="9" id="KW-1133">Transmembrane helix</keyword>
<evidence type="ECO:0000256" key="4">
    <source>
        <dbReference type="ARBA" id="ARBA00022692"/>
    </source>
</evidence>
<proteinExistence type="predicted"/>
<evidence type="ECO:0000313" key="15">
    <source>
        <dbReference type="EnsemblPlants" id="OGLUM01G01070.1"/>
    </source>
</evidence>
<dbReference type="Gramene" id="OGLUM01G01070.1">
    <property type="protein sequence ID" value="OGLUM01G01070.1"/>
    <property type="gene ID" value="OGLUM01G01070"/>
</dbReference>
<keyword evidence="11" id="KW-0325">Glycoprotein</keyword>
<dbReference type="InterPro" id="IPR011009">
    <property type="entry name" value="Kinase-like_dom_sf"/>
</dbReference>
<dbReference type="SUPFAM" id="SSF56112">
    <property type="entry name" value="Protein kinase-like (PK-like)"/>
    <property type="match status" value="1"/>
</dbReference>
<keyword evidence="7" id="KW-0418">Kinase</keyword>
<dbReference type="FunFam" id="3.30.200.20:FF:000178">
    <property type="entry name" value="serine/threonine-protein kinase PBS1-like"/>
    <property type="match status" value="1"/>
</dbReference>
<dbReference type="AlphaFoldDB" id="A0A0D9Y2D9"/>
<evidence type="ECO:0000256" key="9">
    <source>
        <dbReference type="ARBA" id="ARBA00022989"/>
    </source>
</evidence>
<dbReference type="SMART" id="SM00220">
    <property type="entry name" value="S_TKc"/>
    <property type="match status" value="1"/>
</dbReference>
<dbReference type="GO" id="GO:0016020">
    <property type="term" value="C:membrane"/>
    <property type="evidence" value="ECO:0007669"/>
    <property type="project" value="UniProtKB-SubCell"/>
</dbReference>
<reference evidence="15" key="1">
    <citation type="submission" date="2013-08" db="EMBL/GenBank/DDBJ databases">
        <title>Oryza genome evolution.</title>
        <authorList>
            <person name="Wing R.A."/>
            <person name="Panaud O."/>
            <person name="Oliveira A.C."/>
        </authorList>
    </citation>
    <scope>NUCLEOTIDE SEQUENCE</scope>
</reference>
<name>A0A0D9Y2D9_9ORYZ</name>
<feature type="signal peptide" evidence="13">
    <location>
        <begin position="1"/>
        <end position="33"/>
    </location>
</feature>
<dbReference type="Gene3D" id="1.10.510.10">
    <property type="entry name" value="Transferase(Phosphotransferase) domain 1"/>
    <property type="match status" value="1"/>
</dbReference>
<reference evidence="15" key="2">
    <citation type="submission" date="2015-04" db="UniProtKB">
        <authorList>
            <consortium name="EnsemblPlants"/>
        </authorList>
    </citation>
    <scope>IDENTIFICATION</scope>
</reference>
<evidence type="ECO:0000256" key="5">
    <source>
        <dbReference type="ARBA" id="ARBA00022729"/>
    </source>
</evidence>
<dbReference type="GO" id="GO:0004674">
    <property type="term" value="F:protein serine/threonine kinase activity"/>
    <property type="evidence" value="ECO:0007669"/>
    <property type="project" value="UniProtKB-KW"/>
</dbReference>
<dbReference type="PROSITE" id="PS50011">
    <property type="entry name" value="PROTEIN_KINASE_DOM"/>
    <property type="match status" value="1"/>
</dbReference>
<evidence type="ECO:0000256" key="11">
    <source>
        <dbReference type="ARBA" id="ARBA00023180"/>
    </source>
</evidence>
<dbReference type="InterPro" id="IPR017441">
    <property type="entry name" value="Protein_kinase_ATP_BS"/>
</dbReference>
<feature type="chain" id="PRO_5002350740" description="Protein kinase domain-containing protein" evidence="13">
    <location>
        <begin position="34"/>
        <end position="676"/>
    </location>
</feature>
<dbReference type="Pfam" id="PF07714">
    <property type="entry name" value="PK_Tyr_Ser-Thr"/>
    <property type="match status" value="1"/>
</dbReference>
<dbReference type="InterPro" id="IPR008271">
    <property type="entry name" value="Ser/Thr_kinase_AS"/>
</dbReference>
<dbReference type="InterPro" id="IPR000719">
    <property type="entry name" value="Prot_kinase_dom"/>
</dbReference>
<dbReference type="PROSITE" id="PS00107">
    <property type="entry name" value="PROTEIN_KINASE_ATP"/>
    <property type="match status" value="1"/>
</dbReference>
<dbReference type="PANTHER" id="PTHR27009">
    <property type="entry name" value="RUST RESISTANCE KINASE LR10-RELATED"/>
    <property type="match status" value="1"/>
</dbReference>
<keyword evidence="5 13" id="KW-0732">Signal</keyword>
<comment type="subcellular location">
    <subcellularLocation>
        <location evidence="1">Membrane</location>
        <topology evidence="1">Single-pass type I membrane protein</topology>
    </subcellularLocation>
</comment>
<dbReference type="GO" id="GO:0005524">
    <property type="term" value="F:ATP binding"/>
    <property type="evidence" value="ECO:0007669"/>
    <property type="project" value="UniProtKB-UniRule"/>
</dbReference>
<protein>
    <recommendedName>
        <fullName evidence="14">Protein kinase domain-containing protein</fullName>
    </recommendedName>
</protein>
<keyword evidence="10" id="KW-0472">Membrane</keyword>
<reference evidence="15" key="3">
    <citation type="submission" date="2018-05" db="EMBL/GenBank/DDBJ databases">
        <title>OgluRS3 (Oryza glumaepatula Reference Sequence Version 3).</title>
        <authorList>
            <person name="Zhang J."/>
            <person name="Kudrna D."/>
            <person name="Lee S."/>
            <person name="Talag J."/>
            <person name="Welchert J."/>
            <person name="Wing R.A."/>
        </authorList>
    </citation>
    <scope>NUCLEOTIDE SEQUENCE [LARGE SCALE GENOMIC DNA]</scope>
</reference>
<evidence type="ECO:0000313" key="16">
    <source>
        <dbReference type="Proteomes" id="UP000026961"/>
    </source>
</evidence>
<keyword evidence="6 12" id="KW-0547">Nucleotide-binding</keyword>
<dbReference type="InterPro" id="IPR045874">
    <property type="entry name" value="LRK10/LRL21-25-like"/>
</dbReference>
<keyword evidence="16" id="KW-1185">Reference proteome</keyword>
<accession>A0A0D9Y2D9</accession>
<dbReference type="Gene3D" id="3.30.200.20">
    <property type="entry name" value="Phosphorylase Kinase, domain 1"/>
    <property type="match status" value="1"/>
</dbReference>
<dbReference type="PROSITE" id="PS00108">
    <property type="entry name" value="PROTEIN_KINASE_ST"/>
    <property type="match status" value="1"/>
</dbReference>
<evidence type="ECO:0000256" key="12">
    <source>
        <dbReference type="PROSITE-ProRule" id="PRU10141"/>
    </source>
</evidence>
<evidence type="ECO:0000256" key="13">
    <source>
        <dbReference type="SAM" id="SignalP"/>
    </source>
</evidence>
<dbReference type="STRING" id="40148.A0A0D9Y2D9"/>
<keyword evidence="3" id="KW-0808">Transferase</keyword>
<feature type="domain" description="Protein kinase" evidence="14">
    <location>
        <begin position="365"/>
        <end position="648"/>
    </location>
</feature>
<dbReference type="EnsemblPlants" id="OGLUM01G01070.1">
    <property type="protein sequence ID" value="OGLUM01G01070.1"/>
    <property type="gene ID" value="OGLUM01G01070"/>
</dbReference>
<dbReference type="Pfam" id="PF13947">
    <property type="entry name" value="GUB_WAK_bind"/>
    <property type="match status" value="1"/>
</dbReference>
<dbReference type="eggNOG" id="KOG1187">
    <property type="taxonomic scope" value="Eukaryota"/>
</dbReference>
<evidence type="ECO:0000256" key="2">
    <source>
        <dbReference type="ARBA" id="ARBA00022527"/>
    </source>
</evidence>
<keyword evidence="2" id="KW-0723">Serine/threonine-protein kinase</keyword>
<dbReference type="GO" id="GO:0030247">
    <property type="term" value="F:polysaccharide binding"/>
    <property type="evidence" value="ECO:0007669"/>
    <property type="project" value="InterPro"/>
</dbReference>
<keyword evidence="8 12" id="KW-0067">ATP-binding</keyword>
<dbReference type="FunFam" id="1.10.510.10:FF:000590">
    <property type="entry name" value="PR5-like receptor kinase"/>
    <property type="match status" value="1"/>
</dbReference>